<organism evidence="2">
    <name type="scientific">marine sediment metagenome</name>
    <dbReference type="NCBI Taxonomy" id="412755"/>
    <lineage>
        <taxon>unclassified sequences</taxon>
        <taxon>metagenomes</taxon>
        <taxon>ecological metagenomes</taxon>
    </lineage>
</organism>
<dbReference type="EMBL" id="BARU01049143">
    <property type="protein sequence ID" value="GAH91026.1"/>
    <property type="molecule type" value="Genomic_DNA"/>
</dbReference>
<feature type="transmembrane region" description="Helical" evidence="1">
    <location>
        <begin position="23"/>
        <end position="50"/>
    </location>
</feature>
<feature type="non-terminal residue" evidence="2">
    <location>
        <position position="54"/>
    </location>
</feature>
<evidence type="ECO:0000313" key="2">
    <source>
        <dbReference type="EMBL" id="GAH91026.1"/>
    </source>
</evidence>
<sequence>YNPEGDLSKDDFKVMSQVEASDIMTQITAALTAFLSSVAAIALIVGGIGIMNIM</sequence>
<gene>
    <name evidence="2" type="ORF">S03H2_72561</name>
</gene>
<proteinExistence type="predicted"/>
<accession>X1J8L7</accession>
<evidence type="ECO:0000256" key="1">
    <source>
        <dbReference type="SAM" id="Phobius"/>
    </source>
</evidence>
<protein>
    <submittedName>
        <fullName evidence="2">Uncharacterized protein</fullName>
    </submittedName>
</protein>
<keyword evidence="1" id="KW-1133">Transmembrane helix</keyword>
<dbReference type="AlphaFoldDB" id="X1J8L7"/>
<name>X1J8L7_9ZZZZ</name>
<keyword evidence="1" id="KW-0812">Transmembrane</keyword>
<reference evidence="2" key="1">
    <citation type="journal article" date="2014" name="Front. Microbiol.">
        <title>High frequency of phylogenetically diverse reductive dehalogenase-homologous genes in deep subseafloor sedimentary metagenomes.</title>
        <authorList>
            <person name="Kawai M."/>
            <person name="Futagami T."/>
            <person name="Toyoda A."/>
            <person name="Takaki Y."/>
            <person name="Nishi S."/>
            <person name="Hori S."/>
            <person name="Arai W."/>
            <person name="Tsubouchi T."/>
            <person name="Morono Y."/>
            <person name="Uchiyama I."/>
            <person name="Ito T."/>
            <person name="Fujiyama A."/>
            <person name="Inagaki F."/>
            <person name="Takami H."/>
        </authorList>
    </citation>
    <scope>NUCLEOTIDE SEQUENCE</scope>
    <source>
        <strain evidence="2">Expedition CK06-06</strain>
    </source>
</reference>
<comment type="caution">
    <text evidence="2">The sequence shown here is derived from an EMBL/GenBank/DDBJ whole genome shotgun (WGS) entry which is preliminary data.</text>
</comment>
<feature type="non-terminal residue" evidence="2">
    <location>
        <position position="1"/>
    </location>
</feature>
<keyword evidence="1" id="KW-0472">Membrane</keyword>